<feature type="active site" description="Proton acceptor" evidence="12">
    <location>
        <position position="90"/>
    </location>
</feature>
<evidence type="ECO:0000256" key="5">
    <source>
        <dbReference type="ARBA" id="ARBA00022603"/>
    </source>
</evidence>
<keyword evidence="6 12" id="KW-0808">Transferase</keyword>
<evidence type="ECO:0000256" key="6">
    <source>
        <dbReference type="ARBA" id="ARBA00022679"/>
    </source>
</evidence>
<keyword evidence="3 12" id="KW-0963">Cytoplasm</keyword>
<dbReference type="SUPFAM" id="SSF102114">
    <property type="entry name" value="Radical SAM enzymes"/>
    <property type="match status" value="1"/>
</dbReference>
<dbReference type="InterPro" id="IPR007197">
    <property type="entry name" value="rSAM"/>
</dbReference>
<dbReference type="PANTHER" id="PTHR30544:SF5">
    <property type="entry name" value="RADICAL SAM CORE DOMAIN-CONTAINING PROTEIN"/>
    <property type="match status" value="1"/>
</dbReference>
<dbReference type="AlphaFoldDB" id="A0A9D1KKE7"/>
<evidence type="ECO:0000313" key="15">
    <source>
        <dbReference type="Proteomes" id="UP000886758"/>
    </source>
</evidence>
<feature type="active site" description="S-methylcysteine intermediate" evidence="12">
    <location>
        <position position="331"/>
    </location>
</feature>
<comment type="subcellular location">
    <subcellularLocation>
        <location evidence="1 12">Cytoplasm</location>
    </subcellularLocation>
</comment>
<feature type="domain" description="Radical SAM core" evidence="13">
    <location>
        <begin position="96"/>
        <end position="326"/>
    </location>
</feature>
<dbReference type="GO" id="GO:0002935">
    <property type="term" value="F:tRNA (adenine(37)-C2)-methyltransferase activity"/>
    <property type="evidence" value="ECO:0007669"/>
    <property type="project" value="UniProtKB-UniRule"/>
</dbReference>
<evidence type="ECO:0000256" key="12">
    <source>
        <dbReference type="HAMAP-Rule" id="MF_01849"/>
    </source>
</evidence>
<dbReference type="InterPro" id="IPR004383">
    <property type="entry name" value="rRNA_lsu_MTrfase_RlmN/Cfr"/>
</dbReference>
<evidence type="ECO:0000256" key="1">
    <source>
        <dbReference type="ARBA" id="ARBA00004496"/>
    </source>
</evidence>
<dbReference type="GO" id="GO:0030488">
    <property type="term" value="P:tRNA methylation"/>
    <property type="evidence" value="ECO:0007669"/>
    <property type="project" value="UniProtKB-UniRule"/>
</dbReference>
<dbReference type="GO" id="GO:0070040">
    <property type="term" value="F:rRNA (adenine(2503)-C2-)-methyltransferase activity"/>
    <property type="evidence" value="ECO:0007669"/>
    <property type="project" value="UniProtKB-UniRule"/>
</dbReference>
<comment type="caution">
    <text evidence="12">Lacks conserved residue(s) required for the propagation of feature annotation.</text>
</comment>
<sequence>MEHILDFTNEALKNFLTEKGQKAFRANQLFEWLYRRQISSFDEIDNMKKEFIADLKQWFQIDRLTVKTIQTSKDGTKKFLFELTDGNLIETVLMHHDYGNSVCITSQVGCNMGCAFCASGMKKKKRNLEAYEMVLQVLSVSMLETKRISHVVVMGIGEPFDNYDNVLKFFKIINHPLGLEIGARHITVSTCGLVERIYEYASFDLQVNLAISLHAPNDTLRNQLMPINRAYPLNALFAAIGYYIEKSNRRVTLEYILLKDVNDSLACADELADLVSGFNVYINLIPYNEVKEKPFLRSTPKRMHDFFDRLKKRGLNVTLRKEQGFDIDAACGQLRSKHLE</sequence>
<accession>A0A9D1KKE7</accession>
<dbReference type="Pfam" id="PF04055">
    <property type="entry name" value="Radical_SAM"/>
    <property type="match status" value="1"/>
</dbReference>
<dbReference type="GO" id="GO:0019843">
    <property type="term" value="F:rRNA binding"/>
    <property type="evidence" value="ECO:0007669"/>
    <property type="project" value="UniProtKB-UniRule"/>
</dbReference>
<dbReference type="EMBL" id="DVLF01000141">
    <property type="protein sequence ID" value="HIT50269.1"/>
    <property type="molecule type" value="Genomic_DNA"/>
</dbReference>
<dbReference type="Proteomes" id="UP000886758">
    <property type="component" value="Unassembled WGS sequence"/>
</dbReference>
<dbReference type="InterPro" id="IPR040072">
    <property type="entry name" value="Methyltransferase_A"/>
</dbReference>
<feature type="binding site" evidence="12">
    <location>
        <position position="114"/>
    </location>
    <ligand>
        <name>[4Fe-4S] cluster</name>
        <dbReference type="ChEBI" id="CHEBI:49883"/>
        <note>4Fe-4S-S-AdoMet</note>
    </ligand>
</feature>
<keyword evidence="12" id="KW-1015">Disulfide bond</keyword>
<keyword evidence="9 12" id="KW-0479">Metal-binding</keyword>
<dbReference type="SFLD" id="SFLDF00275">
    <property type="entry name" value="adenosine_C2_methyltransferase"/>
    <property type="match status" value="1"/>
</dbReference>
<keyword evidence="5 12" id="KW-0489">Methyltransferase</keyword>
<dbReference type="InterPro" id="IPR013785">
    <property type="entry name" value="Aldolase_TIM"/>
</dbReference>
<keyword evidence="7 12" id="KW-0949">S-adenosyl-L-methionine</keyword>
<keyword evidence="10 12" id="KW-0408">Iron</keyword>
<name>A0A9D1KKE7_9MOLU</name>
<proteinExistence type="inferred from homology"/>
<feature type="binding site" evidence="12">
    <location>
        <begin position="157"/>
        <end position="158"/>
    </location>
    <ligand>
        <name>S-adenosyl-L-methionine</name>
        <dbReference type="ChEBI" id="CHEBI:59789"/>
    </ligand>
</feature>
<reference evidence="14" key="1">
    <citation type="submission" date="2020-10" db="EMBL/GenBank/DDBJ databases">
        <authorList>
            <person name="Gilroy R."/>
        </authorList>
    </citation>
    <scope>NUCLEOTIDE SEQUENCE</scope>
    <source>
        <strain evidence="14">ChiW17-6978</strain>
    </source>
</reference>
<evidence type="ECO:0000256" key="8">
    <source>
        <dbReference type="ARBA" id="ARBA00022694"/>
    </source>
</evidence>
<organism evidence="14 15">
    <name type="scientific">Candidatus Pelethenecus faecipullorum</name>
    <dbReference type="NCBI Taxonomy" id="2840900"/>
    <lineage>
        <taxon>Bacteria</taxon>
        <taxon>Bacillati</taxon>
        <taxon>Mycoplasmatota</taxon>
        <taxon>Mollicutes</taxon>
        <taxon>Candidatus Pelethenecus</taxon>
    </lineage>
</organism>
<dbReference type="Gene3D" id="3.20.20.70">
    <property type="entry name" value="Aldolase class I"/>
    <property type="match status" value="1"/>
</dbReference>
<evidence type="ECO:0000256" key="7">
    <source>
        <dbReference type="ARBA" id="ARBA00022691"/>
    </source>
</evidence>
<evidence type="ECO:0000256" key="3">
    <source>
        <dbReference type="ARBA" id="ARBA00022490"/>
    </source>
</evidence>
<dbReference type="GO" id="GO:0046872">
    <property type="term" value="F:metal ion binding"/>
    <property type="evidence" value="ECO:0007669"/>
    <property type="project" value="UniProtKB-KW"/>
</dbReference>
<evidence type="ECO:0000256" key="4">
    <source>
        <dbReference type="ARBA" id="ARBA00022552"/>
    </source>
</evidence>
<evidence type="ECO:0000313" key="14">
    <source>
        <dbReference type="EMBL" id="HIT50269.1"/>
    </source>
</evidence>
<reference evidence="14" key="2">
    <citation type="journal article" date="2021" name="PeerJ">
        <title>Extensive microbial diversity within the chicken gut microbiome revealed by metagenomics and culture.</title>
        <authorList>
            <person name="Gilroy R."/>
            <person name="Ravi A."/>
            <person name="Getino M."/>
            <person name="Pursley I."/>
            <person name="Horton D.L."/>
            <person name="Alikhan N.F."/>
            <person name="Baker D."/>
            <person name="Gharbi K."/>
            <person name="Hall N."/>
            <person name="Watson M."/>
            <person name="Adriaenssens E.M."/>
            <person name="Foster-Nyarko E."/>
            <person name="Jarju S."/>
            <person name="Secka A."/>
            <person name="Antonio M."/>
            <person name="Oren A."/>
            <person name="Chaudhuri R.R."/>
            <person name="La Ragione R."/>
            <person name="Hildebrand F."/>
            <person name="Pallen M.J."/>
        </authorList>
    </citation>
    <scope>NUCLEOTIDE SEQUENCE</scope>
    <source>
        <strain evidence="14">ChiW17-6978</strain>
    </source>
</reference>
<dbReference type="FunFam" id="3.20.20.70:FF:000014">
    <property type="entry name" value="Probable dual-specificity RNA methyltransferase RlmN"/>
    <property type="match status" value="1"/>
</dbReference>
<dbReference type="GO" id="GO:0051539">
    <property type="term" value="F:4 iron, 4 sulfur cluster binding"/>
    <property type="evidence" value="ECO:0007669"/>
    <property type="project" value="UniProtKB-UniRule"/>
</dbReference>
<dbReference type="PIRSF" id="PIRSF006004">
    <property type="entry name" value="CHP00048"/>
    <property type="match status" value="1"/>
</dbReference>
<comment type="cofactor">
    <cofactor evidence="12">
        <name>[4Fe-4S] cluster</name>
        <dbReference type="ChEBI" id="CHEBI:49883"/>
    </cofactor>
    <text evidence="12">Binds 1 [4Fe-4S] cluster. The cluster is coordinated with 3 cysteines and an exchangeable S-adenosyl-L-methionine.</text>
</comment>
<comment type="miscellaneous">
    <text evidence="12">Reaction proceeds by a ping-pong mechanism involving intermediate methylation of a conserved cysteine residue.</text>
</comment>
<dbReference type="GO" id="GO:0070475">
    <property type="term" value="P:rRNA base methylation"/>
    <property type="evidence" value="ECO:0007669"/>
    <property type="project" value="UniProtKB-UniRule"/>
</dbReference>
<keyword evidence="4 12" id="KW-0698">rRNA processing</keyword>
<feature type="binding site" evidence="12">
    <location>
        <begin position="212"/>
        <end position="214"/>
    </location>
    <ligand>
        <name>S-adenosyl-L-methionine</name>
        <dbReference type="ChEBI" id="CHEBI:59789"/>
    </ligand>
</feature>
<dbReference type="SFLD" id="SFLDS00029">
    <property type="entry name" value="Radical_SAM"/>
    <property type="match status" value="1"/>
</dbReference>
<dbReference type="EC" id="2.1.1.192" evidence="12"/>
<comment type="function">
    <text evidence="12">Specifically methylates position 2 of adenine 2503 in 23S rRNA and position 2 of adenine 37 in tRNAs.</text>
</comment>
<evidence type="ECO:0000256" key="10">
    <source>
        <dbReference type="ARBA" id="ARBA00023004"/>
    </source>
</evidence>
<feature type="binding site" evidence="12">
    <location>
        <position position="288"/>
    </location>
    <ligand>
        <name>S-adenosyl-L-methionine</name>
        <dbReference type="ChEBI" id="CHEBI:59789"/>
    </ligand>
</feature>
<dbReference type="SFLD" id="SFLDG01062">
    <property type="entry name" value="methyltransferase_(Class_A)"/>
    <property type="match status" value="1"/>
</dbReference>
<dbReference type="InterPro" id="IPR058240">
    <property type="entry name" value="rSAM_sf"/>
</dbReference>
<dbReference type="InterPro" id="IPR048641">
    <property type="entry name" value="RlmN_N"/>
</dbReference>
<dbReference type="PANTHER" id="PTHR30544">
    <property type="entry name" value="23S RRNA METHYLTRANSFERASE"/>
    <property type="match status" value="1"/>
</dbReference>
<dbReference type="GO" id="GO:0000049">
    <property type="term" value="F:tRNA binding"/>
    <property type="evidence" value="ECO:0007669"/>
    <property type="project" value="UniProtKB-UniRule"/>
</dbReference>
<dbReference type="InterPro" id="IPR027492">
    <property type="entry name" value="RNA_MTrfase_RlmN"/>
</dbReference>
<feature type="binding site" evidence="12">
    <location>
        <position position="110"/>
    </location>
    <ligand>
        <name>[4Fe-4S] cluster</name>
        <dbReference type="ChEBI" id="CHEBI:49883"/>
        <note>4Fe-4S-S-AdoMet</note>
    </ligand>
</feature>
<comment type="catalytic activity">
    <reaction evidence="12">
        <text>adenosine(37) in tRNA + 2 reduced [2Fe-2S]-[ferredoxin] + 2 S-adenosyl-L-methionine = 2-methyladenosine(37) in tRNA + 5'-deoxyadenosine + L-methionine + 2 oxidized [2Fe-2S]-[ferredoxin] + S-adenosyl-L-homocysteine</text>
        <dbReference type="Rhea" id="RHEA:43332"/>
        <dbReference type="Rhea" id="RHEA-COMP:10000"/>
        <dbReference type="Rhea" id="RHEA-COMP:10001"/>
        <dbReference type="Rhea" id="RHEA-COMP:10162"/>
        <dbReference type="Rhea" id="RHEA-COMP:10485"/>
        <dbReference type="ChEBI" id="CHEBI:17319"/>
        <dbReference type="ChEBI" id="CHEBI:33737"/>
        <dbReference type="ChEBI" id="CHEBI:33738"/>
        <dbReference type="ChEBI" id="CHEBI:57844"/>
        <dbReference type="ChEBI" id="CHEBI:57856"/>
        <dbReference type="ChEBI" id="CHEBI:59789"/>
        <dbReference type="ChEBI" id="CHEBI:74411"/>
        <dbReference type="ChEBI" id="CHEBI:74497"/>
        <dbReference type="EC" id="2.1.1.192"/>
    </reaction>
</comment>
<gene>
    <name evidence="12 14" type="primary">rlmN</name>
    <name evidence="14" type="ORF">IAD46_04505</name>
</gene>
<feature type="binding site" evidence="12">
    <location>
        <position position="189"/>
    </location>
    <ligand>
        <name>S-adenosyl-L-methionine</name>
        <dbReference type="ChEBI" id="CHEBI:59789"/>
    </ligand>
</feature>
<keyword evidence="8 12" id="KW-0819">tRNA processing</keyword>
<feature type="binding site" evidence="12">
    <location>
        <position position="117"/>
    </location>
    <ligand>
        <name>[4Fe-4S] cluster</name>
        <dbReference type="ChEBI" id="CHEBI:49883"/>
        <note>4Fe-4S-S-AdoMet</note>
    </ligand>
</feature>
<comment type="caution">
    <text evidence="14">The sequence shown here is derived from an EMBL/GenBank/DDBJ whole genome shotgun (WGS) entry which is preliminary data.</text>
</comment>
<evidence type="ECO:0000256" key="11">
    <source>
        <dbReference type="ARBA" id="ARBA00023014"/>
    </source>
</evidence>
<dbReference type="PROSITE" id="PS51918">
    <property type="entry name" value="RADICAL_SAM"/>
    <property type="match status" value="1"/>
</dbReference>
<dbReference type="NCBIfam" id="TIGR00048">
    <property type="entry name" value="rRNA_mod_RlmN"/>
    <property type="match status" value="1"/>
</dbReference>
<keyword evidence="2 12" id="KW-0004">4Fe-4S</keyword>
<dbReference type="Pfam" id="PF21016">
    <property type="entry name" value="RlmN_N"/>
    <property type="match status" value="1"/>
</dbReference>
<dbReference type="HAMAP" id="MF_01849">
    <property type="entry name" value="RNA_methyltr_RlmN"/>
    <property type="match status" value="1"/>
</dbReference>
<comment type="similarity">
    <text evidence="12">Belongs to the radical SAM superfamily. RlmN family.</text>
</comment>
<evidence type="ECO:0000256" key="9">
    <source>
        <dbReference type="ARBA" id="ARBA00022723"/>
    </source>
</evidence>
<dbReference type="GO" id="GO:0005737">
    <property type="term" value="C:cytoplasm"/>
    <property type="evidence" value="ECO:0007669"/>
    <property type="project" value="UniProtKB-SubCell"/>
</dbReference>
<keyword evidence="11 12" id="KW-0411">Iron-sulfur</keyword>
<evidence type="ECO:0000256" key="2">
    <source>
        <dbReference type="ARBA" id="ARBA00022485"/>
    </source>
</evidence>
<dbReference type="Gene3D" id="1.10.150.530">
    <property type="match status" value="1"/>
</dbReference>
<protein>
    <recommendedName>
        <fullName evidence="12">Probable dual-specificity RNA methyltransferase RlmN</fullName>
        <ecNumber evidence="12">2.1.1.192</ecNumber>
    </recommendedName>
    <alternativeName>
        <fullName evidence="12">23S rRNA (adenine(2503)-C(2))-methyltransferase</fullName>
    </alternativeName>
    <alternativeName>
        <fullName evidence="12">23S rRNA m2A2503 methyltransferase</fullName>
    </alternativeName>
    <alternativeName>
        <fullName evidence="12">Ribosomal RNA large subunit methyltransferase N</fullName>
    </alternativeName>
    <alternativeName>
        <fullName evidence="12">tRNA (adenine(37)-C(2))-methyltransferase</fullName>
    </alternativeName>
    <alternativeName>
        <fullName evidence="12">tRNA m2A37 methyltransferase</fullName>
    </alternativeName>
</protein>
<dbReference type="CDD" id="cd01335">
    <property type="entry name" value="Radical_SAM"/>
    <property type="match status" value="1"/>
</dbReference>
<comment type="catalytic activity">
    <reaction evidence="12">
        <text>adenosine(2503) in 23S rRNA + 2 reduced [2Fe-2S]-[ferredoxin] + 2 S-adenosyl-L-methionine = 2-methyladenosine(2503) in 23S rRNA + 5'-deoxyadenosine + L-methionine + 2 oxidized [2Fe-2S]-[ferredoxin] + S-adenosyl-L-homocysteine</text>
        <dbReference type="Rhea" id="RHEA:42916"/>
        <dbReference type="Rhea" id="RHEA-COMP:10000"/>
        <dbReference type="Rhea" id="RHEA-COMP:10001"/>
        <dbReference type="Rhea" id="RHEA-COMP:10152"/>
        <dbReference type="Rhea" id="RHEA-COMP:10282"/>
        <dbReference type="ChEBI" id="CHEBI:17319"/>
        <dbReference type="ChEBI" id="CHEBI:33737"/>
        <dbReference type="ChEBI" id="CHEBI:33738"/>
        <dbReference type="ChEBI" id="CHEBI:57844"/>
        <dbReference type="ChEBI" id="CHEBI:57856"/>
        <dbReference type="ChEBI" id="CHEBI:59789"/>
        <dbReference type="ChEBI" id="CHEBI:74411"/>
        <dbReference type="ChEBI" id="CHEBI:74497"/>
        <dbReference type="EC" id="2.1.1.192"/>
    </reaction>
</comment>
<evidence type="ECO:0000259" key="13">
    <source>
        <dbReference type="PROSITE" id="PS51918"/>
    </source>
</evidence>